<feature type="compositionally biased region" description="Basic and acidic residues" evidence="1">
    <location>
        <begin position="383"/>
        <end position="424"/>
    </location>
</feature>
<dbReference type="SMART" id="SM00353">
    <property type="entry name" value="HLH"/>
    <property type="match status" value="1"/>
</dbReference>
<dbReference type="Proteomes" id="UP001458880">
    <property type="component" value="Unassembled WGS sequence"/>
</dbReference>
<feature type="compositionally biased region" description="Basic residues" evidence="1">
    <location>
        <begin position="142"/>
        <end position="155"/>
    </location>
</feature>
<accession>A0AAW1JXQ6</accession>
<dbReference type="InterPro" id="IPR036638">
    <property type="entry name" value="HLH_DNA-bd_sf"/>
</dbReference>
<dbReference type="PROSITE" id="PS50888">
    <property type="entry name" value="BHLH"/>
    <property type="match status" value="1"/>
</dbReference>
<dbReference type="GO" id="GO:0046983">
    <property type="term" value="F:protein dimerization activity"/>
    <property type="evidence" value="ECO:0007669"/>
    <property type="project" value="InterPro"/>
</dbReference>
<evidence type="ECO:0000313" key="4">
    <source>
        <dbReference type="Proteomes" id="UP001458880"/>
    </source>
</evidence>
<name>A0AAW1JXQ6_POPJA</name>
<feature type="region of interest" description="Disordered" evidence="1">
    <location>
        <begin position="374"/>
        <end position="435"/>
    </location>
</feature>
<reference evidence="3 4" key="1">
    <citation type="journal article" date="2024" name="BMC Genomics">
        <title>De novo assembly and annotation of Popillia japonica's genome with initial clues to its potential as an invasive pest.</title>
        <authorList>
            <person name="Cucini C."/>
            <person name="Boschi S."/>
            <person name="Funari R."/>
            <person name="Cardaioli E."/>
            <person name="Iannotti N."/>
            <person name="Marturano G."/>
            <person name="Paoli F."/>
            <person name="Bruttini M."/>
            <person name="Carapelli A."/>
            <person name="Frati F."/>
            <person name="Nardi F."/>
        </authorList>
    </citation>
    <scope>NUCLEOTIDE SEQUENCE [LARGE SCALE GENOMIC DNA]</scope>
    <source>
        <strain evidence="3">DMR45628</strain>
    </source>
</reference>
<feature type="compositionally biased region" description="Basic and acidic residues" evidence="1">
    <location>
        <begin position="528"/>
        <end position="539"/>
    </location>
</feature>
<feature type="compositionally biased region" description="Polar residues" evidence="1">
    <location>
        <begin position="540"/>
        <end position="550"/>
    </location>
</feature>
<proteinExistence type="predicted"/>
<feature type="compositionally biased region" description="Basic and acidic residues" evidence="1">
    <location>
        <begin position="552"/>
        <end position="564"/>
    </location>
</feature>
<feature type="region of interest" description="Disordered" evidence="1">
    <location>
        <begin position="495"/>
        <end position="568"/>
    </location>
</feature>
<comment type="caution">
    <text evidence="3">The sequence shown here is derived from an EMBL/GenBank/DDBJ whole genome shotgun (WGS) entry which is preliminary data.</text>
</comment>
<protein>
    <submittedName>
        <fullName evidence="3">Helix-loop-helix DNA-binding domain</fullName>
    </submittedName>
</protein>
<dbReference type="Pfam" id="PF00010">
    <property type="entry name" value="HLH"/>
    <property type="match status" value="1"/>
</dbReference>
<feature type="compositionally biased region" description="Basic and acidic residues" evidence="1">
    <location>
        <begin position="507"/>
        <end position="517"/>
    </location>
</feature>
<evidence type="ECO:0000256" key="1">
    <source>
        <dbReference type="SAM" id="MobiDB-lite"/>
    </source>
</evidence>
<evidence type="ECO:0000259" key="2">
    <source>
        <dbReference type="PROSITE" id="PS50888"/>
    </source>
</evidence>
<feature type="region of interest" description="Disordered" evidence="1">
    <location>
        <begin position="131"/>
        <end position="163"/>
    </location>
</feature>
<keyword evidence="4" id="KW-1185">Reference proteome</keyword>
<dbReference type="AlphaFoldDB" id="A0AAW1JXQ6"/>
<evidence type="ECO:0000313" key="3">
    <source>
        <dbReference type="EMBL" id="KAK9710240.1"/>
    </source>
</evidence>
<dbReference type="EMBL" id="JASPKY010000296">
    <property type="protein sequence ID" value="KAK9710240.1"/>
    <property type="molecule type" value="Genomic_DNA"/>
</dbReference>
<feature type="compositionally biased region" description="Polar residues" evidence="1">
    <location>
        <begin position="495"/>
        <end position="504"/>
    </location>
</feature>
<dbReference type="GO" id="GO:0003677">
    <property type="term" value="F:DNA binding"/>
    <property type="evidence" value="ECO:0007669"/>
    <property type="project" value="UniProtKB-KW"/>
</dbReference>
<sequence>MPRELSKCREWEKDRRERLKKGFTSLCKILPCYEPSLTLSKIEILQKAQSYIEELQTQIKELVEGKNTKPECSIIKKLHDRVKRLVIRNEQLCNLLVDAGIRLPSECGNVKKFRGTKVWSNRITPEQAKKLLKKEKENETKKPKKKLQNKNRKVKTSSQRRISKKSDIIRNQTIATNLLQSSNFITLVTTQSCFIITNAPSTNVNQNCLAKTTTVLTNSNLFSTPLVASTVKPPLVITKTNGAINTVSPGTLLVANGSLVPVIQQPTLVPTQTIITNPTPIVVNSASANNTLFVVPKTDIKDAIVNKQSAILTSTVKTTTNSKATNVLKSLPLLKPKRSDLTKTTHINKVPIPALTSKYTNTLLSQVSVSQNPKIKVKTSKSTKKDTSAKCTNPEKVEEQIKQKEIENKKDGNSSNENKTDKIQNEANIENIEPSSKKIKLASEASADNTDENKKINIISTYSIDSLCNALTEPTHVNQQATAEKSNSIEEIQTELSKLSDSTDNANKAEAKNEKEIPASLSQIQTNDTKETPTTKEDVQTPSIQDTPDANIQKEKDETTKIDKSNINQKSLELMQIFKKRKMKPRK</sequence>
<gene>
    <name evidence="3" type="ORF">QE152_g26129</name>
</gene>
<dbReference type="Gene3D" id="4.10.280.10">
    <property type="entry name" value="Helix-loop-helix DNA-binding domain"/>
    <property type="match status" value="1"/>
</dbReference>
<dbReference type="SUPFAM" id="SSF47459">
    <property type="entry name" value="HLH, helix-loop-helix DNA-binding domain"/>
    <property type="match status" value="1"/>
</dbReference>
<organism evidence="3 4">
    <name type="scientific">Popillia japonica</name>
    <name type="common">Japanese beetle</name>
    <dbReference type="NCBI Taxonomy" id="7064"/>
    <lineage>
        <taxon>Eukaryota</taxon>
        <taxon>Metazoa</taxon>
        <taxon>Ecdysozoa</taxon>
        <taxon>Arthropoda</taxon>
        <taxon>Hexapoda</taxon>
        <taxon>Insecta</taxon>
        <taxon>Pterygota</taxon>
        <taxon>Neoptera</taxon>
        <taxon>Endopterygota</taxon>
        <taxon>Coleoptera</taxon>
        <taxon>Polyphaga</taxon>
        <taxon>Scarabaeiformia</taxon>
        <taxon>Scarabaeidae</taxon>
        <taxon>Rutelinae</taxon>
        <taxon>Popillia</taxon>
    </lineage>
</organism>
<dbReference type="InterPro" id="IPR011598">
    <property type="entry name" value="bHLH_dom"/>
</dbReference>
<feature type="domain" description="BHLH" evidence="2">
    <location>
        <begin position="3"/>
        <end position="55"/>
    </location>
</feature>
<keyword evidence="3" id="KW-0238">DNA-binding</keyword>